<keyword evidence="1" id="KW-0472">Membrane</keyword>
<feature type="transmembrane region" description="Helical" evidence="1">
    <location>
        <begin position="23"/>
        <end position="44"/>
    </location>
</feature>
<keyword evidence="1" id="KW-0812">Transmembrane</keyword>
<reference evidence="2 3" key="1">
    <citation type="journal article" date="2019" name="Genome Biol. Evol.">
        <title>Insights into the evolution of the New World diploid cottons (Gossypium, subgenus Houzingenia) based on genome sequencing.</title>
        <authorList>
            <person name="Grover C.E."/>
            <person name="Arick M.A. 2nd"/>
            <person name="Thrash A."/>
            <person name="Conover J.L."/>
            <person name="Sanders W.S."/>
            <person name="Peterson D.G."/>
            <person name="Frelichowski J.E."/>
            <person name="Scheffler J.A."/>
            <person name="Scheffler B.E."/>
            <person name="Wendel J.F."/>
        </authorList>
    </citation>
    <scope>NUCLEOTIDE SEQUENCE [LARGE SCALE GENOMIC DNA]</scope>
    <source>
        <strain evidence="2">57</strain>
        <tissue evidence="2">Leaf</tissue>
    </source>
</reference>
<name>A0A7J8W6D9_9ROSI</name>
<comment type="caution">
    <text evidence="2">The sequence shown here is derived from an EMBL/GenBank/DDBJ whole genome shotgun (WGS) entry which is preliminary data.</text>
</comment>
<sequence>MVDLHNVGTFNVDTRFKTVEKTIAVVVGTSIGSLLLLTILNSYINSYKEAGQFKHRSFRYYDQLTAIYAKD</sequence>
<keyword evidence="1" id="KW-1133">Transmembrane helix</keyword>
<dbReference type="Proteomes" id="UP000593573">
    <property type="component" value="Unassembled WGS sequence"/>
</dbReference>
<proteinExistence type="predicted"/>
<evidence type="ECO:0000313" key="2">
    <source>
        <dbReference type="EMBL" id="MBA0670410.1"/>
    </source>
</evidence>
<dbReference type="OrthoDB" id="618098at2759"/>
<dbReference type="AlphaFoldDB" id="A0A7J8W6D9"/>
<evidence type="ECO:0000256" key="1">
    <source>
        <dbReference type="SAM" id="Phobius"/>
    </source>
</evidence>
<evidence type="ECO:0000313" key="3">
    <source>
        <dbReference type="Proteomes" id="UP000593573"/>
    </source>
</evidence>
<accession>A0A7J8W6D9</accession>
<keyword evidence="3" id="KW-1185">Reference proteome</keyword>
<gene>
    <name evidence="2" type="ORF">Goklo_024686</name>
</gene>
<dbReference type="EMBL" id="JABFAB010236476">
    <property type="protein sequence ID" value="MBA0670410.1"/>
    <property type="molecule type" value="Genomic_DNA"/>
</dbReference>
<protein>
    <submittedName>
        <fullName evidence="2">Uncharacterized protein</fullName>
    </submittedName>
</protein>
<organism evidence="2 3">
    <name type="scientific">Gossypium klotzschianum</name>
    <dbReference type="NCBI Taxonomy" id="34286"/>
    <lineage>
        <taxon>Eukaryota</taxon>
        <taxon>Viridiplantae</taxon>
        <taxon>Streptophyta</taxon>
        <taxon>Embryophyta</taxon>
        <taxon>Tracheophyta</taxon>
        <taxon>Spermatophyta</taxon>
        <taxon>Magnoliopsida</taxon>
        <taxon>eudicotyledons</taxon>
        <taxon>Gunneridae</taxon>
        <taxon>Pentapetalae</taxon>
        <taxon>rosids</taxon>
        <taxon>malvids</taxon>
        <taxon>Malvales</taxon>
        <taxon>Malvaceae</taxon>
        <taxon>Malvoideae</taxon>
        <taxon>Gossypium</taxon>
    </lineage>
</organism>